<reference evidence="3" key="1">
    <citation type="submission" date="2022-01" db="EMBL/GenBank/DDBJ databases">
        <title>Draft genome of Methanogenium marinum DSM 15558.</title>
        <authorList>
            <person name="Chen S.-C."/>
            <person name="You Y.-T."/>
        </authorList>
    </citation>
    <scope>NUCLEOTIDE SEQUENCE</scope>
    <source>
        <strain evidence="3">DSM 15558</strain>
    </source>
</reference>
<keyword evidence="4" id="KW-1185">Reference proteome</keyword>
<feature type="compositionally biased region" description="Polar residues" evidence="1">
    <location>
        <begin position="415"/>
        <end position="428"/>
    </location>
</feature>
<dbReference type="InterPro" id="IPR024047">
    <property type="entry name" value="MM3350-like_sf"/>
</dbReference>
<comment type="caution">
    <text evidence="3">The sequence shown here is derived from an EMBL/GenBank/DDBJ whole genome shotgun (WGS) entry which is preliminary data.</text>
</comment>
<dbReference type="AlphaFoldDB" id="A0A9Q4KNL6"/>
<evidence type="ECO:0000313" key="3">
    <source>
        <dbReference type="EMBL" id="MDE4907340.1"/>
    </source>
</evidence>
<gene>
    <name evidence="3" type="ORF">L0665_01725</name>
</gene>
<dbReference type="Gene3D" id="3.10.290.30">
    <property type="entry name" value="MM3350-like"/>
    <property type="match status" value="1"/>
</dbReference>
<sequence length="556" mass="62330">MTPRNRPGTCLICRAVISKKLGLQHGEKCIQSSGWPIGSSPSFIIKIEDRHDPTYWLMILAQHDARLNDIDSLIRDVWVECCNHLSAFTIGKETYMHTDEEMNIPLADLIKKGSLFYYEYDFESTTELRLKVVGVTPVMPPEGRICLTARNNHPSYPCSICGKKADFYVSNSEEEEAGQYCCLDCTLHLDGVYVQLIENSPRTGICCYSENPDVAINWYPPGWTVDDFQSKEIQKFMEYLRKNQETDGTTPDNCQCDDEMVDDMVSAVSADIGDEITAFIKEEQASHDGEAIALAEEIVTTFSTMLYGYHKKKIGEWDAPLIHTTLLNDVAQNPSLPDDWLDNTVPILCRFLAYMEKYGRLQNAAALITELQETEPLFRETVIGYRGAGNQSGSIMEQERTNETEGDEFAAKGTHTAQESIPMAQTTPDSEEENIISESLSGNSQNASGEEASRHQMIFDQCVDFCNRLENEGITKRCREIVTNMTTHPEDPLSRGGSTLWSAAIVYMVCKDEGLIGRATGGCPLAQDICEYYDLKLTSVRSKVSVLNKRLAECTE</sequence>
<dbReference type="InterPro" id="IPR045651">
    <property type="entry name" value="DUF6398"/>
</dbReference>
<dbReference type="RefSeq" id="WP_274923998.1">
    <property type="nucleotide sequence ID" value="NZ_JAKELO010000002.1"/>
</dbReference>
<evidence type="ECO:0000256" key="1">
    <source>
        <dbReference type="SAM" id="MobiDB-lite"/>
    </source>
</evidence>
<evidence type="ECO:0000259" key="2">
    <source>
        <dbReference type="Pfam" id="PF19935"/>
    </source>
</evidence>
<proteinExistence type="predicted"/>
<organism evidence="3 4">
    <name type="scientific">Methanogenium marinum</name>
    <dbReference type="NCBI Taxonomy" id="348610"/>
    <lineage>
        <taxon>Archaea</taxon>
        <taxon>Methanobacteriati</taxon>
        <taxon>Methanobacteriota</taxon>
        <taxon>Stenosarchaea group</taxon>
        <taxon>Methanomicrobia</taxon>
        <taxon>Methanomicrobiales</taxon>
        <taxon>Methanomicrobiaceae</taxon>
        <taxon>Methanogenium</taxon>
    </lineage>
</organism>
<dbReference type="Proteomes" id="UP001143747">
    <property type="component" value="Unassembled WGS sequence"/>
</dbReference>
<evidence type="ECO:0000313" key="4">
    <source>
        <dbReference type="Proteomes" id="UP001143747"/>
    </source>
</evidence>
<feature type="domain" description="DUF6398" evidence="2">
    <location>
        <begin position="458"/>
        <end position="547"/>
    </location>
</feature>
<accession>A0A9Q4KNL6</accession>
<protein>
    <submittedName>
        <fullName evidence="3">DUF6398 domain-containing protein</fullName>
    </submittedName>
</protein>
<dbReference type="SUPFAM" id="SSF159941">
    <property type="entry name" value="MM3350-like"/>
    <property type="match status" value="1"/>
</dbReference>
<dbReference type="Pfam" id="PF19935">
    <property type="entry name" value="DUF6398"/>
    <property type="match status" value="1"/>
</dbReference>
<feature type="region of interest" description="Disordered" evidence="1">
    <location>
        <begin position="413"/>
        <end position="435"/>
    </location>
</feature>
<name>A0A9Q4KNL6_9EURY</name>
<dbReference type="EMBL" id="JAKELO010000002">
    <property type="protein sequence ID" value="MDE4907340.1"/>
    <property type="molecule type" value="Genomic_DNA"/>
</dbReference>